<evidence type="ECO:0000313" key="3">
    <source>
        <dbReference type="Proteomes" id="UP000533905"/>
    </source>
</evidence>
<keyword evidence="3" id="KW-1185">Reference proteome</keyword>
<feature type="chain" id="PRO_5030880086" evidence="1">
    <location>
        <begin position="24"/>
        <end position="108"/>
    </location>
</feature>
<gene>
    <name evidence="2" type="ORF">HGB41_01125</name>
</gene>
<accession>A0A7Y2JV62</accession>
<dbReference type="Proteomes" id="UP000533905">
    <property type="component" value="Unassembled WGS sequence"/>
</dbReference>
<organism evidence="2 3">
    <name type="scientific">Telluria aromaticivorans</name>
    <dbReference type="NCBI Taxonomy" id="2725995"/>
    <lineage>
        <taxon>Bacteria</taxon>
        <taxon>Pseudomonadati</taxon>
        <taxon>Pseudomonadota</taxon>
        <taxon>Betaproteobacteria</taxon>
        <taxon>Burkholderiales</taxon>
        <taxon>Oxalobacteraceae</taxon>
        <taxon>Telluria group</taxon>
        <taxon>Telluria</taxon>
    </lineage>
</organism>
<sequence>MSNRHIASLLAAILLPLTATSRAGGLPQPYGVPAPVESAQREIKIGPMTRYVNVERAETVRFVTEKGSFAWNFDIDPNRQEFAFDQIAPAALQAHEVRVFVGRSAHDK</sequence>
<name>A0A7Y2JV62_9BURK</name>
<dbReference type="RefSeq" id="WP_171080233.1">
    <property type="nucleotide sequence ID" value="NZ_JABAIV010000001.1"/>
</dbReference>
<proteinExistence type="predicted"/>
<evidence type="ECO:0000256" key="1">
    <source>
        <dbReference type="SAM" id="SignalP"/>
    </source>
</evidence>
<dbReference type="Gene3D" id="2.60.40.2280">
    <property type="entry name" value="Heavy-metal resistance protein CzcE"/>
    <property type="match status" value="1"/>
</dbReference>
<dbReference type="InterPro" id="IPR031560">
    <property type="entry name" value="CzcE"/>
</dbReference>
<protein>
    <submittedName>
        <fullName evidence="2">CzcE family metal-binding protein</fullName>
    </submittedName>
</protein>
<dbReference type="AlphaFoldDB" id="A0A7Y2JV62"/>
<evidence type="ECO:0000313" key="2">
    <source>
        <dbReference type="EMBL" id="NNG21607.1"/>
    </source>
</evidence>
<keyword evidence="1" id="KW-0732">Signal</keyword>
<reference evidence="2 3" key="1">
    <citation type="submission" date="2020-04" db="EMBL/GenBank/DDBJ databases">
        <title>Massilia sp. nov., a cold adapted bacteria isolated from Arctic soil.</title>
        <authorList>
            <person name="Son J."/>
            <person name="Ka J.-O."/>
        </authorList>
    </citation>
    <scope>NUCLEOTIDE SEQUENCE [LARGE SCALE GENOMIC DNA]</scope>
    <source>
        <strain evidence="2 3">ML15P13</strain>
    </source>
</reference>
<dbReference type="EMBL" id="JABAIV010000001">
    <property type="protein sequence ID" value="NNG21607.1"/>
    <property type="molecule type" value="Genomic_DNA"/>
</dbReference>
<dbReference type="InterPro" id="IPR038674">
    <property type="entry name" value="CzcE_sf"/>
</dbReference>
<feature type="signal peptide" evidence="1">
    <location>
        <begin position="1"/>
        <end position="23"/>
    </location>
</feature>
<dbReference type="Pfam" id="PF16986">
    <property type="entry name" value="CzcE"/>
    <property type="match status" value="1"/>
</dbReference>
<comment type="caution">
    <text evidence="2">The sequence shown here is derived from an EMBL/GenBank/DDBJ whole genome shotgun (WGS) entry which is preliminary data.</text>
</comment>